<evidence type="ECO:0000313" key="2">
    <source>
        <dbReference type="EMBL" id="KAI5351389.1"/>
    </source>
</evidence>
<gene>
    <name evidence="2" type="ORF">L3X38_004280</name>
</gene>
<dbReference type="Proteomes" id="UP001054821">
    <property type="component" value="Chromosome 1"/>
</dbReference>
<comment type="caution">
    <text evidence="2">The sequence shown here is derived from an EMBL/GenBank/DDBJ whole genome shotgun (WGS) entry which is preliminary data.</text>
</comment>
<dbReference type="AlphaFoldDB" id="A0AAD4ZNN7"/>
<sequence>MDAYLGYDQILMHEDGKDAVATYQRLMNKIFKEQIGKTMEVYVYDMLSHNEVSSQNPCQIEAILEMKSPSTVKEIQSLTGRGSDPQPIPLEIYRQTYLTSPPLLSKPVPDEDLFLYLAVSDSAISSALIREEFGAQHPVFYTSKSLLCAETHYLKLEKAMTLLPSSLSHRHERLSFEINPPQPLCFSATYEVGYRL</sequence>
<organism evidence="2 3">
    <name type="scientific">Prunus dulcis</name>
    <name type="common">Almond</name>
    <name type="synonym">Amygdalus dulcis</name>
    <dbReference type="NCBI Taxonomy" id="3755"/>
    <lineage>
        <taxon>Eukaryota</taxon>
        <taxon>Viridiplantae</taxon>
        <taxon>Streptophyta</taxon>
        <taxon>Embryophyta</taxon>
        <taxon>Tracheophyta</taxon>
        <taxon>Spermatophyta</taxon>
        <taxon>Magnoliopsida</taxon>
        <taxon>eudicotyledons</taxon>
        <taxon>Gunneridae</taxon>
        <taxon>Pentapetalae</taxon>
        <taxon>rosids</taxon>
        <taxon>fabids</taxon>
        <taxon>Rosales</taxon>
        <taxon>Rosaceae</taxon>
        <taxon>Amygdaloideae</taxon>
        <taxon>Amygdaleae</taxon>
        <taxon>Prunus</taxon>
    </lineage>
</organism>
<dbReference type="EMBL" id="JAJFAZ020000001">
    <property type="protein sequence ID" value="KAI5351389.1"/>
    <property type="molecule type" value="Genomic_DNA"/>
</dbReference>
<reference evidence="2 3" key="1">
    <citation type="journal article" date="2022" name="G3 (Bethesda)">
        <title>Whole-genome sequence and methylome profiling of the almond [Prunus dulcis (Mill.) D.A. Webb] cultivar 'Nonpareil'.</title>
        <authorList>
            <person name="D'Amico-Willman K.M."/>
            <person name="Ouma W.Z."/>
            <person name="Meulia T."/>
            <person name="Sideli G.M."/>
            <person name="Gradziel T.M."/>
            <person name="Fresnedo-Ramirez J."/>
        </authorList>
    </citation>
    <scope>NUCLEOTIDE SEQUENCE [LARGE SCALE GENOMIC DNA]</scope>
    <source>
        <strain evidence="2">Clone GOH B32 T37-40</strain>
    </source>
</reference>
<dbReference type="Gene3D" id="3.30.70.270">
    <property type="match status" value="1"/>
</dbReference>
<feature type="domain" description="Reverse transcriptase/retrotransposon-derived protein RNase H-like" evidence="1">
    <location>
        <begin position="96"/>
        <end position="169"/>
    </location>
</feature>
<evidence type="ECO:0000313" key="3">
    <source>
        <dbReference type="Proteomes" id="UP001054821"/>
    </source>
</evidence>
<name>A0AAD4ZNN7_PRUDU</name>
<protein>
    <recommendedName>
        <fullName evidence="1">Reverse transcriptase/retrotransposon-derived protein RNase H-like domain-containing protein</fullName>
    </recommendedName>
</protein>
<dbReference type="InterPro" id="IPR043502">
    <property type="entry name" value="DNA/RNA_pol_sf"/>
</dbReference>
<proteinExistence type="predicted"/>
<dbReference type="SUPFAM" id="SSF56672">
    <property type="entry name" value="DNA/RNA polymerases"/>
    <property type="match status" value="1"/>
</dbReference>
<dbReference type="InterPro" id="IPR041577">
    <property type="entry name" value="RT_RNaseH_2"/>
</dbReference>
<dbReference type="InterPro" id="IPR043128">
    <property type="entry name" value="Rev_trsase/Diguanyl_cyclase"/>
</dbReference>
<accession>A0AAD4ZNN7</accession>
<dbReference type="Pfam" id="PF17919">
    <property type="entry name" value="RT_RNaseH_2"/>
    <property type="match status" value="1"/>
</dbReference>
<evidence type="ECO:0000259" key="1">
    <source>
        <dbReference type="Pfam" id="PF17919"/>
    </source>
</evidence>
<keyword evidence="3" id="KW-1185">Reference proteome</keyword>